<accession>A0A2T0X4J4</accession>
<protein>
    <submittedName>
        <fullName evidence="7">Ca-activated chloride channel family protein</fullName>
    </submittedName>
</protein>
<dbReference type="PANTHER" id="PTHR22550:SF5">
    <property type="entry name" value="LEUCINE ZIPPER PROTEIN 4"/>
    <property type="match status" value="1"/>
</dbReference>
<dbReference type="Pfam" id="PF13519">
    <property type="entry name" value="VWA_2"/>
    <property type="match status" value="1"/>
</dbReference>
<dbReference type="InterPro" id="IPR024163">
    <property type="entry name" value="Aerotolerance_reg_N"/>
</dbReference>
<dbReference type="OrthoDB" id="6206554at2"/>
<dbReference type="PANTHER" id="PTHR22550">
    <property type="entry name" value="SPORE GERMINATION PROTEIN"/>
    <property type="match status" value="1"/>
</dbReference>
<dbReference type="AlphaFoldDB" id="A0A2T0X4J4"/>
<dbReference type="Gene3D" id="3.40.50.410">
    <property type="entry name" value="von Willebrand factor, type A domain"/>
    <property type="match status" value="1"/>
</dbReference>
<evidence type="ECO:0000256" key="5">
    <source>
        <dbReference type="SAM" id="Phobius"/>
    </source>
</evidence>
<gene>
    <name evidence="7" type="ORF">DFO77_12359</name>
</gene>
<dbReference type="InterPro" id="IPR050768">
    <property type="entry name" value="UPF0353/GerABKA_families"/>
</dbReference>
<keyword evidence="8" id="KW-1185">Reference proteome</keyword>
<keyword evidence="1" id="KW-1003">Cell membrane</keyword>
<dbReference type="STRING" id="1168289.GCA_000259075_02533"/>
<sequence length="343" mass="38179">MFRFEHPEYLYLLVLIPVLAFMQLYFQHQRKKKLKKFGNPDLLSHLMPDVSFVRPAVKFYLLLMALTAIVFTLASPQFGTKLETVKRKGIELIIALDVSNSMNATDVEPSRLDRAKLAIERLTGRLINDRIGLIVFAGEAYVQLPITTDYASARLFLSSINTDIVPTQGTAIGSAIRLATNSFSQQEDINRAIVVITDGENHQDDAIEAAEAAVEKGIKVYTVGMGSSDGAPIPATPGNKSNFLKDRAGNVVITKMNADLMRQISEAGNGEYIAANNIRRGINDLIDELGELEKSEIEAKVYSDYDHQFQYLAALALLILLIEFIVLERKNKLLNKIDLFTDN</sequence>
<evidence type="ECO:0000313" key="8">
    <source>
        <dbReference type="Proteomes" id="UP000252733"/>
    </source>
</evidence>
<dbReference type="SMART" id="SM00327">
    <property type="entry name" value="VWA"/>
    <property type="match status" value="1"/>
</dbReference>
<dbReference type="EMBL" id="QPIZ01000023">
    <property type="protein sequence ID" value="RCW30233.1"/>
    <property type="molecule type" value="Genomic_DNA"/>
</dbReference>
<keyword evidence="2 5" id="KW-0812">Transmembrane</keyword>
<keyword evidence="4 5" id="KW-0472">Membrane</keyword>
<proteinExistence type="predicted"/>
<feature type="domain" description="VWFA" evidence="6">
    <location>
        <begin position="91"/>
        <end position="289"/>
    </location>
</feature>
<feature type="transmembrane region" description="Helical" evidence="5">
    <location>
        <begin position="6"/>
        <end position="26"/>
    </location>
</feature>
<dbReference type="SUPFAM" id="SSF53300">
    <property type="entry name" value="vWA-like"/>
    <property type="match status" value="1"/>
</dbReference>
<evidence type="ECO:0000313" key="7">
    <source>
        <dbReference type="EMBL" id="RCW30233.1"/>
    </source>
</evidence>
<dbReference type="InterPro" id="IPR002035">
    <property type="entry name" value="VWF_A"/>
</dbReference>
<dbReference type="RefSeq" id="WP_106154505.1">
    <property type="nucleotide sequence ID" value="NZ_PVTS01000021.1"/>
</dbReference>
<evidence type="ECO:0000256" key="3">
    <source>
        <dbReference type="ARBA" id="ARBA00022989"/>
    </source>
</evidence>
<evidence type="ECO:0000256" key="4">
    <source>
        <dbReference type="ARBA" id="ARBA00023136"/>
    </source>
</evidence>
<evidence type="ECO:0000256" key="2">
    <source>
        <dbReference type="ARBA" id="ARBA00022692"/>
    </source>
</evidence>
<dbReference type="InterPro" id="IPR036465">
    <property type="entry name" value="vWFA_dom_sf"/>
</dbReference>
<dbReference type="PROSITE" id="PS50234">
    <property type="entry name" value="VWFA"/>
    <property type="match status" value="1"/>
</dbReference>
<feature type="transmembrane region" description="Helical" evidence="5">
    <location>
        <begin position="59"/>
        <end position="78"/>
    </location>
</feature>
<keyword evidence="3 5" id="KW-1133">Transmembrane helix</keyword>
<evidence type="ECO:0000259" key="6">
    <source>
        <dbReference type="PROSITE" id="PS50234"/>
    </source>
</evidence>
<evidence type="ECO:0000256" key="1">
    <source>
        <dbReference type="ARBA" id="ARBA00022475"/>
    </source>
</evidence>
<dbReference type="Pfam" id="PF07584">
    <property type="entry name" value="BatA"/>
    <property type="match status" value="1"/>
</dbReference>
<feature type="transmembrane region" description="Helical" evidence="5">
    <location>
        <begin position="309"/>
        <end position="327"/>
    </location>
</feature>
<reference evidence="7 8" key="1">
    <citation type="submission" date="2018-07" db="EMBL/GenBank/DDBJ databases">
        <title>Freshwater and sediment microbial communities from various areas in North America, analyzing microbe dynamics in response to fracking.</title>
        <authorList>
            <person name="Lamendella R."/>
        </authorList>
    </citation>
    <scope>NUCLEOTIDE SEQUENCE [LARGE SCALE GENOMIC DNA]</scope>
    <source>
        <strain evidence="7 8">160A</strain>
    </source>
</reference>
<name>A0A2T0X4J4_9BACT</name>
<dbReference type="Proteomes" id="UP000252733">
    <property type="component" value="Unassembled WGS sequence"/>
</dbReference>
<organism evidence="7 8">
    <name type="scientific">Marinilabilia salmonicolor</name>
    <dbReference type="NCBI Taxonomy" id="989"/>
    <lineage>
        <taxon>Bacteria</taxon>
        <taxon>Pseudomonadati</taxon>
        <taxon>Bacteroidota</taxon>
        <taxon>Bacteroidia</taxon>
        <taxon>Marinilabiliales</taxon>
        <taxon>Marinilabiliaceae</taxon>
        <taxon>Marinilabilia</taxon>
    </lineage>
</organism>
<comment type="caution">
    <text evidence="7">The sequence shown here is derived from an EMBL/GenBank/DDBJ whole genome shotgun (WGS) entry which is preliminary data.</text>
</comment>